<keyword evidence="3" id="KW-1185">Reference proteome</keyword>
<dbReference type="Pfam" id="PF02033">
    <property type="entry name" value="RBFA"/>
    <property type="match status" value="1"/>
</dbReference>
<evidence type="ECO:0000313" key="2">
    <source>
        <dbReference type="EMBL" id="ACO65788.1"/>
    </source>
</evidence>
<organism evidence="2 3">
    <name type="scientific">Micromonas commoda (strain RCC299 / NOUM17 / CCMP2709)</name>
    <name type="common">Picoplanktonic green alga</name>
    <dbReference type="NCBI Taxonomy" id="296587"/>
    <lineage>
        <taxon>Eukaryota</taxon>
        <taxon>Viridiplantae</taxon>
        <taxon>Chlorophyta</taxon>
        <taxon>Mamiellophyceae</taxon>
        <taxon>Mamiellales</taxon>
        <taxon>Mamiellaceae</taxon>
        <taxon>Micromonas</taxon>
    </lineage>
</organism>
<dbReference type="EMBL" id="CP001329">
    <property type="protein sequence ID" value="ACO65788.1"/>
    <property type="molecule type" value="Genomic_DNA"/>
</dbReference>
<evidence type="ECO:0008006" key="4">
    <source>
        <dbReference type="Google" id="ProtNLM"/>
    </source>
</evidence>
<dbReference type="Gene3D" id="3.30.300.20">
    <property type="match status" value="1"/>
</dbReference>
<dbReference type="InParanoid" id="C1EBW0"/>
<reference evidence="2 3" key="1">
    <citation type="journal article" date="2009" name="Science">
        <title>Green evolution and dynamic adaptations revealed by genomes of the marine picoeukaryotes Micromonas.</title>
        <authorList>
            <person name="Worden A.Z."/>
            <person name="Lee J.H."/>
            <person name="Mock T."/>
            <person name="Rouze P."/>
            <person name="Simmons M.P."/>
            <person name="Aerts A.L."/>
            <person name="Allen A.E."/>
            <person name="Cuvelier M.L."/>
            <person name="Derelle E."/>
            <person name="Everett M.V."/>
            <person name="Foulon E."/>
            <person name="Grimwood J."/>
            <person name="Gundlach H."/>
            <person name="Henrissat B."/>
            <person name="Napoli C."/>
            <person name="McDonald S.M."/>
            <person name="Parker M.S."/>
            <person name="Rombauts S."/>
            <person name="Salamov A."/>
            <person name="Von Dassow P."/>
            <person name="Badger J.H."/>
            <person name="Coutinho P.M."/>
            <person name="Demir E."/>
            <person name="Dubchak I."/>
            <person name="Gentemann C."/>
            <person name="Eikrem W."/>
            <person name="Gready J.E."/>
            <person name="John U."/>
            <person name="Lanier W."/>
            <person name="Lindquist E.A."/>
            <person name="Lucas S."/>
            <person name="Mayer K.F."/>
            <person name="Moreau H."/>
            <person name="Not F."/>
            <person name="Otillar R."/>
            <person name="Panaud O."/>
            <person name="Pangilinan J."/>
            <person name="Paulsen I."/>
            <person name="Piegu B."/>
            <person name="Poliakov A."/>
            <person name="Robbens S."/>
            <person name="Schmutz J."/>
            <person name="Toulza E."/>
            <person name="Wyss T."/>
            <person name="Zelensky A."/>
            <person name="Zhou K."/>
            <person name="Armbrust E.V."/>
            <person name="Bhattacharya D."/>
            <person name="Goodenough U.W."/>
            <person name="Van de Peer Y."/>
            <person name="Grigoriev I.V."/>
        </authorList>
    </citation>
    <scope>NUCLEOTIDE SEQUENCE [LARGE SCALE GENOMIC DNA]</scope>
    <source>
        <strain evidence="3">RCC299 / NOUM17</strain>
    </source>
</reference>
<feature type="region of interest" description="Disordered" evidence="1">
    <location>
        <begin position="133"/>
        <end position="211"/>
    </location>
</feature>
<sequence length="211" mass="23717">MAHRFDGTGVAILEVRMARDFKLAHVRWTVHDDGDSRAAAHALRRNAAALKTMAGKMLGSKHTPRLEFIDDGATSRKEAELDKAFELAEARRLDTEAHVERLARRDAETRRMKAAGSYRPGPYEHLLDDEHAHAHDDDTAGDDDEFESSEWYAPGERDEEFEDLLEELMADVDDDADDADDDWPEEIDADDDDERAGADAWVKPGAGERDD</sequence>
<dbReference type="Proteomes" id="UP000002009">
    <property type="component" value="Chromosome 9"/>
</dbReference>
<dbReference type="OrthoDB" id="10490493at2759"/>
<dbReference type="KEGG" id="mis:MICPUN_108869"/>
<feature type="compositionally biased region" description="Acidic residues" evidence="1">
    <location>
        <begin position="139"/>
        <end position="148"/>
    </location>
</feature>
<dbReference type="InterPro" id="IPR000238">
    <property type="entry name" value="RbfA"/>
</dbReference>
<evidence type="ECO:0000256" key="1">
    <source>
        <dbReference type="SAM" id="MobiDB-lite"/>
    </source>
</evidence>
<dbReference type="InterPro" id="IPR015946">
    <property type="entry name" value="KH_dom-like_a/b"/>
</dbReference>
<dbReference type="SUPFAM" id="SSF89919">
    <property type="entry name" value="Ribosome-binding factor A, RbfA"/>
    <property type="match status" value="1"/>
</dbReference>
<feature type="compositionally biased region" description="Acidic residues" evidence="1">
    <location>
        <begin position="157"/>
        <end position="194"/>
    </location>
</feature>
<dbReference type="GeneID" id="8246092"/>
<dbReference type="GO" id="GO:0006364">
    <property type="term" value="P:rRNA processing"/>
    <property type="evidence" value="ECO:0007669"/>
    <property type="project" value="InterPro"/>
</dbReference>
<dbReference type="AlphaFoldDB" id="C1EBW0"/>
<proteinExistence type="predicted"/>
<dbReference type="RefSeq" id="XP_002504530.1">
    <property type="nucleotide sequence ID" value="XM_002504484.1"/>
</dbReference>
<gene>
    <name evidence="2" type="ORF">MICPUN_108869</name>
</gene>
<name>C1EBW0_MICCC</name>
<evidence type="ECO:0000313" key="3">
    <source>
        <dbReference type="Proteomes" id="UP000002009"/>
    </source>
</evidence>
<protein>
    <recommendedName>
        <fullName evidence="4">Ribosome-binding factor A</fullName>
    </recommendedName>
</protein>
<accession>C1EBW0</accession>
<dbReference type="InterPro" id="IPR023799">
    <property type="entry name" value="RbfA_dom_sf"/>
</dbReference>